<dbReference type="Proteomes" id="UP000279911">
    <property type="component" value="Unassembled WGS sequence"/>
</dbReference>
<evidence type="ECO:0000256" key="1">
    <source>
        <dbReference type="SAM" id="Phobius"/>
    </source>
</evidence>
<gene>
    <name evidence="3" type="ORF">EJA10_12280</name>
</gene>
<keyword evidence="1" id="KW-0472">Membrane</keyword>
<name>A0A3R9FF80_9BACI</name>
<accession>A0A3R9FF80</accession>
<evidence type="ECO:0000259" key="2">
    <source>
        <dbReference type="Pfam" id="PF10882"/>
    </source>
</evidence>
<feature type="transmembrane region" description="Helical" evidence="1">
    <location>
        <begin position="6"/>
        <end position="23"/>
    </location>
</feature>
<feature type="transmembrane region" description="Helical" evidence="1">
    <location>
        <begin position="111"/>
        <end position="132"/>
    </location>
</feature>
<comment type="caution">
    <text evidence="3">The sequence shown here is derived from an EMBL/GenBank/DDBJ whole genome shotgun (WGS) entry which is preliminary data.</text>
</comment>
<dbReference type="AlphaFoldDB" id="A0A3R9FF80"/>
<evidence type="ECO:0000313" key="3">
    <source>
        <dbReference type="EMBL" id="RSD26649.1"/>
    </source>
</evidence>
<feature type="transmembrane region" description="Helical" evidence="1">
    <location>
        <begin position="82"/>
        <end position="99"/>
    </location>
</feature>
<protein>
    <submittedName>
        <fullName evidence="3">DUF3784 domain-containing protein</fullName>
    </submittedName>
</protein>
<keyword evidence="1" id="KW-0812">Transmembrane</keyword>
<dbReference type="Pfam" id="PF10882">
    <property type="entry name" value="bPH_5"/>
    <property type="match status" value="1"/>
</dbReference>
<dbReference type="EMBL" id="RSFW01000014">
    <property type="protein sequence ID" value="RSD26649.1"/>
    <property type="molecule type" value="Genomic_DNA"/>
</dbReference>
<dbReference type="RefSeq" id="WP_125480308.1">
    <property type="nucleotide sequence ID" value="NZ_RSFW01000014.1"/>
</dbReference>
<reference evidence="4" key="1">
    <citation type="submission" date="2018-12" db="EMBL/GenBank/DDBJ databases">
        <title>Bacillus chawlae sp. nov., Bacillus glennii sp. nov., and Bacillus saganii sp. nov. Isolated from the Vehicle Assembly Building at Kennedy Space Center where the Viking Spacecraft were Assembled.</title>
        <authorList>
            <person name="Seuylemezian A."/>
            <person name="Vaishampayan P."/>
        </authorList>
    </citation>
    <scope>NUCLEOTIDE SEQUENCE [LARGE SCALE GENOMIC DNA]</scope>
    <source>
        <strain evidence="4">DSM 13966</strain>
    </source>
</reference>
<dbReference type="InterPro" id="IPR027783">
    <property type="entry name" value="Bacterial_PH-related"/>
</dbReference>
<sequence length="240" mass="27836">MNFLLGIQIFLILMFLFFGWAIIKKEWYWLISNFNRKSEDEKQRLIQNGYPQGVGKLMLATAGGMIILLPLSFTGFLYGVEVQFGFMLVFLLGGLIYLTRYEVREKRKRSYIIQSSMAIITIGLVAGLYYFGYQDFELKENSDSFEVTGLYGGDWKYSEIQDVQLLDEMPEVTWRQNGIGLATMSKGQFKVTGYGSSLLFIHKNSSPYLYIETDSKKIFINSKNPEDTREWYEMLSEKTD</sequence>
<dbReference type="Pfam" id="PF12650">
    <property type="entry name" value="DUF3784"/>
    <property type="match status" value="1"/>
</dbReference>
<evidence type="ECO:0000313" key="4">
    <source>
        <dbReference type="Proteomes" id="UP000279911"/>
    </source>
</evidence>
<proteinExistence type="predicted"/>
<keyword evidence="1" id="KW-1133">Transmembrane helix</keyword>
<dbReference type="InterPro" id="IPR017259">
    <property type="entry name" value="UCP037672"/>
</dbReference>
<feature type="transmembrane region" description="Helical" evidence="1">
    <location>
        <begin position="57"/>
        <end position="76"/>
    </location>
</feature>
<feature type="domain" description="Bacterial Pleckstrin homology" evidence="2">
    <location>
        <begin position="157"/>
        <end position="228"/>
    </location>
</feature>
<dbReference type="OrthoDB" id="2082701at2"/>
<organism evidence="3 4">
    <name type="scientific">Mesobacillus subterraneus</name>
    <dbReference type="NCBI Taxonomy" id="285983"/>
    <lineage>
        <taxon>Bacteria</taxon>
        <taxon>Bacillati</taxon>
        <taxon>Bacillota</taxon>
        <taxon>Bacilli</taxon>
        <taxon>Bacillales</taxon>
        <taxon>Bacillaceae</taxon>
        <taxon>Mesobacillus</taxon>
    </lineage>
</organism>